<dbReference type="Proteomes" id="UP000324748">
    <property type="component" value="Unassembled WGS sequence"/>
</dbReference>
<feature type="compositionally biased region" description="Polar residues" evidence="1">
    <location>
        <begin position="7"/>
        <end position="24"/>
    </location>
</feature>
<evidence type="ECO:0000313" key="2">
    <source>
        <dbReference type="EMBL" id="KAA1112709.1"/>
    </source>
</evidence>
<comment type="caution">
    <text evidence="2">The sequence shown here is derived from an EMBL/GenBank/DDBJ whole genome shotgun (WGS) entry which is preliminary data.</text>
</comment>
<feature type="region of interest" description="Disordered" evidence="1">
    <location>
        <begin position="193"/>
        <end position="219"/>
    </location>
</feature>
<evidence type="ECO:0000313" key="3">
    <source>
        <dbReference type="Proteomes" id="UP000324748"/>
    </source>
</evidence>
<feature type="compositionally biased region" description="Low complexity" evidence="1">
    <location>
        <begin position="193"/>
        <end position="204"/>
    </location>
</feature>
<dbReference type="EMBL" id="VSWC01000015">
    <property type="protein sequence ID" value="KAA1112709.1"/>
    <property type="molecule type" value="Genomic_DNA"/>
</dbReference>
<reference evidence="2 3" key="1">
    <citation type="submission" date="2019-05" db="EMBL/GenBank/DDBJ databases">
        <title>Emergence of the Ug99 lineage of the wheat stem rust pathogen through somatic hybridization.</title>
        <authorList>
            <person name="Li F."/>
            <person name="Upadhyaya N.M."/>
            <person name="Sperschneider J."/>
            <person name="Matny O."/>
            <person name="Nguyen-Phuc H."/>
            <person name="Mago R."/>
            <person name="Raley C."/>
            <person name="Miller M.E."/>
            <person name="Silverstein K.A.T."/>
            <person name="Henningsen E."/>
            <person name="Hirsch C.D."/>
            <person name="Visser B."/>
            <person name="Pretorius Z.A."/>
            <person name="Steffenson B.J."/>
            <person name="Schwessinger B."/>
            <person name="Dodds P.N."/>
            <person name="Figueroa M."/>
        </authorList>
    </citation>
    <scope>NUCLEOTIDE SEQUENCE [LARGE SCALE GENOMIC DNA]</scope>
    <source>
        <strain evidence="2">21-0</strain>
    </source>
</reference>
<sequence length="219" mass="24513">MPDIEGTGSSIPPHTLTGQTTSSEASRRTQNSEDESDVACDTMGTAKNKNPIGHRDRLSDSEMQLFANMNLAQLRVAAASCTTRGQMTQDMIEEVNDLYYEFQCKVVRLAIQNRVGEHLYFGAIGQSRKIRGASTWNNFFQYDPQALKLFDEFGRRLGGRKASELWNTKTQEEKDHYSDMDFLNSLREVIVNSSSTSVPPNSSNQEESNPPEHGPQNAN</sequence>
<accession>A0A5B0QI32</accession>
<gene>
    <name evidence="2" type="ORF">PGT21_007090</name>
</gene>
<keyword evidence="3" id="KW-1185">Reference proteome</keyword>
<protein>
    <submittedName>
        <fullName evidence="2">Uncharacterized protein</fullName>
    </submittedName>
</protein>
<evidence type="ECO:0000256" key="1">
    <source>
        <dbReference type="SAM" id="MobiDB-lite"/>
    </source>
</evidence>
<name>A0A5B0QI32_PUCGR</name>
<organism evidence="2 3">
    <name type="scientific">Puccinia graminis f. sp. tritici</name>
    <dbReference type="NCBI Taxonomy" id="56615"/>
    <lineage>
        <taxon>Eukaryota</taxon>
        <taxon>Fungi</taxon>
        <taxon>Dikarya</taxon>
        <taxon>Basidiomycota</taxon>
        <taxon>Pucciniomycotina</taxon>
        <taxon>Pucciniomycetes</taxon>
        <taxon>Pucciniales</taxon>
        <taxon>Pucciniaceae</taxon>
        <taxon>Puccinia</taxon>
    </lineage>
</organism>
<proteinExistence type="predicted"/>
<feature type="region of interest" description="Disordered" evidence="1">
    <location>
        <begin position="1"/>
        <end position="55"/>
    </location>
</feature>
<dbReference type="AlphaFoldDB" id="A0A5B0QI32"/>
<dbReference type="OrthoDB" id="10457674at2759"/>